<gene>
    <name evidence="9" type="ORF">EZH24_05450</name>
</gene>
<feature type="domain" description="NfeD integral membrane" evidence="7">
    <location>
        <begin position="243"/>
        <end position="359"/>
    </location>
</feature>
<name>A0ABY2TRC3_9SPIR</name>
<dbReference type="InterPro" id="IPR052165">
    <property type="entry name" value="Membrane_assoc_protease"/>
</dbReference>
<dbReference type="Proteomes" id="UP000310168">
    <property type="component" value="Unassembled WGS sequence"/>
</dbReference>
<keyword evidence="3 5" id="KW-1133">Transmembrane helix</keyword>
<keyword evidence="2 5" id="KW-0812">Transmembrane</keyword>
<feature type="transmembrane region" description="Helical" evidence="5">
    <location>
        <begin position="317"/>
        <end position="334"/>
    </location>
</feature>
<evidence type="ECO:0000256" key="3">
    <source>
        <dbReference type="ARBA" id="ARBA00022989"/>
    </source>
</evidence>
<dbReference type="Pfam" id="PF01957">
    <property type="entry name" value="NfeD"/>
    <property type="match status" value="1"/>
</dbReference>
<evidence type="ECO:0000313" key="10">
    <source>
        <dbReference type="Proteomes" id="UP000310168"/>
    </source>
</evidence>
<feature type="transmembrane region" description="Helical" evidence="5">
    <location>
        <begin position="290"/>
        <end position="310"/>
    </location>
</feature>
<organism evidence="9 10">
    <name type="scientific">Brachyspira catarrhinii</name>
    <dbReference type="NCBI Taxonomy" id="2528966"/>
    <lineage>
        <taxon>Bacteria</taxon>
        <taxon>Pseudomonadati</taxon>
        <taxon>Spirochaetota</taxon>
        <taxon>Spirochaetia</taxon>
        <taxon>Brachyspirales</taxon>
        <taxon>Brachyspiraceae</taxon>
        <taxon>Brachyspira</taxon>
    </lineage>
</organism>
<protein>
    <submittedName>
        <fullName evidence="9">Nodulation protein NfeD</fullName>
    </submittedName>
</protein>
<feature type="domain" description="NfeD1b N-terminal" evidence="8">
    <location>
        <begin position="38"/>
        <end position="220"/>
    </location>
</feature>
<evidence type="ECO:0000256" key="2">
    <source>
        <dbReference type="ARBA" id="ARBA00022692"/>
    </source>
</evidence>
<evidence type="ECO:0000256" key="1">
    <source>
        <dbReference type="ARBA" id="ARBA00004141"/>
    </source>
</evidence>
<evidence type="ECO:0000313" key="9">
    <source>
        <dbReference type="EMBL" id="TKZ35402.1"/>
    </source>
</evidence>
<sequence>MNKKIFIIFTIIFIGFISKNIFSQDNAKVYVIKKLEFQEINRWYAAYIKKAIKKAEDEGASLIILELDTPGGLLSSALSIKNYIIESDIPVVAYINKNALSAGALISLSCEAIYMSDGSIIGAATPVYMKGNEIEKASEKEISAMRAAMRSSAERSKKNVRIAEAMVDETIILSKRNDGIDLDDKTLLTLSVEEALKVNIADGKANSIIDIIKLRNLSENSTIINVEEEKYDYILRFLINPAVLSTLISIGIIGVYIELKTPGFGIGGVISIIAFSIFFFAQVFVGESGFLAPAIFFLGIVLLAIEIFVIPGFGITGILGILGIVAGIFMSFGINNIAQATLVVFVSLVADIVIIIILARFILKSKGFKNIVALETDTAGYHSSVSYDNLLGCEGITDTFFRPSGNIIINDKKYDAITEGEFINKGVKIKVILVEGNKIVIKEVKD</sequence>
<dbReference type="RefSeq" id="WP_137998128.1">
    <property type="nucleotide sequence ID" value="NZ_SJDU01000107.1"/>
</dbReference>
<evidence type="ECO:0000259" key="8">
    <source>
        <dbReference type="Pfam" id="PF25145"/>
    </source>
</evidence>
<evidence type="ECO:0000259" key="6">
    <source>
        <dbReference type="Pfam" id="PF01957"/>
    </source>
</evidence>
<feature type="transmembrane region" description="Helical" evidence="5">
    <location>
        <begin position="264"/>
        <end position="284"/>
    </location>
</feature>
<dbReference type="Gene3D" id="2.40.50.140">
    <property type="entry name" value="Nucleic acid-binding proteins"/>
    <property type="match status" value="1"/>
</dbReference>
<proteinExistence type="predicted"/>
<dbReference type="InterPro" id="IPR056739">
    <property type="entry name" value="NfeD_membrane"/>
</dbReference>
<dbReference type="SUPFAM" id="SSF52096">
    <property type="entry name" value="ClpP/crotonase"/>
    <property type="match status" value="1"/>
</dbReference>
<accession>A0ABY2TRC3</accession>
<feature type="domain" description="NfeD-like C-terminal" evidence="6">
    <location>
        <begin position="388"/>
        <end position="442"/>
    </location>
</feature>
<evidence type="ECO:0000259" key="7">
    <source>
        <dbReference type="Pfam" id="PF24961"/>
    </source>
</evidence>
<dbReference type="EMBL" id="SJDU01000107">
    <property type="protein sequence ID" value="TKZ35402.1"/>
    <property type="molecule type" value="Genomic_DNA"/>
</dbReference>
<reference evidence="9 10" key="1">
    <citation type="journal article" date="2019" name="Anaerobe">
        <title>Brachyspira catarrhinii sp. nov., an anaerobic intestinal spirochaete isolated from vervet monkeys may have been misidentified as Brachyspira aalborgi in previous studies.</title>
        <authorList>
            <person name="Phillips N.D."/>
            <person name="La T."/>
            <person name="Hampson D.J."/>
        </authorList>
    </citation>
    <scope>NUCLEOTIDE SEQUENCE [LARGE SCALE GENOMIC DNA]</scope>
    <source>
        <strain evidence="9 10">Z12</strain>
    </source>
</reference>
<evidence type="ECO:0000256" key="4">
    <source>
        <dbReference type="ARBA" id="ARBA00023136"/>
    </source>
</evidence>
<dbReference type="Pfam" id="PF24961">
    <property type="entry name" value="NfeD_membrane"/>
    <property type="match status" value="1"/>
</dbReference>
<dbReference type="PANTHER" id="PTHR33507:SF3">
    <property type="entry name" value="INNER MEMBRANE PROTEIN YBBJ"/>
    <property type="match status" value="1"/>
</dbReference>
<dbReference type="InterPro" id="IPR012340">
    <property type="entry name" value="NA-bd_OB-fold"/>
</dbReference>
<feature type="transmembrane region" description="Helical" evidence="5">
    <location>
        <begin position="340"/>
        <end position="363"/>
    </location>
</feature>
<comment type="subcellular location">
    <subcellularLocation>
        <location evidence="1">Membrane</location>
        <topology evidence="1">Multi-pass membrane protein</topology>
    </subcellularLocation>
</comment>
<evidence type="ECO:0000256" key="5">
    <source>
        <dbReference type="SAM" id="Phobius"/>
    </source>
</evidence>
<dbReference type="InterPro" id="IPR056738">
    <property type="entry name" value="NfeD1b_N"/>
</dbReference>
<keyword evidence="4 5" id="KW-0472">Membrane</keyword>
<dbReference type="Gene3D" id="3.90.226.10">
    <property type="entry name" value="2-enoyl-CoA Hydratase, Chain A, domain 1"/>
    <property type="match status" value="1"/>
</dbReference>
<dbReference type="PANTHER" id="PTHR33507">
    <property type="entry name" value="INNER MEMBRANE PROTEIN YBBJ"/>
    <property type="match status" value="1"/>
</dbReference>
<dbReference type="CDD" id="cd07021">
    <property type="entry name" value="Clp_protease_NfeD_like"/>
    <property type="match status" value="1"/>
</dbReference>
<comment type="caution">
    <text evidence="9">The sequence shown here is derived from an EMBL/GenBank/DDBJ whole genome shotgun (WGS) entry which is preliminary data.</text>
</comment>
<dbReference type="InterPro" id="IPR029045">
    <property type="entry name" value="ClpP/crotonase-like_dom_sf"/>
</dbReference>
<dbReference type="InterPro" id="IPR002810">
    <property type="entry name" value="NfeD-like_C"/>
</dbReference>
<keyword evidence="10" id="KW-1185">Reference proteome</keyword>
<dbReference type="Pfam" id="PF25145">
    <property type="entry name" value="NfeD1b_N"/>
    <property type="match status" value="1"/>
</dbReference>
<feature type="transmembrane region" description="Helical" evidence="5">
    <location>
        <begin position="233"/>
        <end position="257"/>
    </location>
</feature>